<dbReference type="SUPFAM" id="SSF54427">
    <property type="entry name" value="NTF2-like"/>
    <property type="match status" value="1"/>
</dbReference>
<dbReference type="Pfam" id="PF13577">
    <property type="entry name" value="SnoaL_4"/>
    <property type="match status" value="1"/>
</dbReference>
<feature type="non-terminal residue" evidence="2">
    <location>
        <position position="85"/>
    </location>
</feature>
<sequence>FKTNGVDETLQFFRMGLTEGLLALHHGHHPEIDITSETTAKGRWGLYNYLIDQDGHRGQRMGGIYHDEYVKVDGQWKIKSIICRQ</sequence>
<dbReference type="InterPro" id="IPR032710">
    <property type="entry name" value="NTF2-like_dom_sf"/>
</dbReference>
<organism evidence="2">
    <name type="scientific">marine sediment metagenome</name>
    <dbReference type="NCBI Taxonomy" id="412755"/>
    <lineage>
        <taxon>unclassified sequences</taxon>
        <taxon>metagenomes</taxon>
        <taxon>ecological metagenomes</taxon>
    </lineage>
</organism>
<gene>
    <name evidence="2" type="ORF">S12H4_62348</name>
</gene>
<dbReference type="Gene3D" id="3.10.450.50">
    <property type="match status" value="1"/>
</dbReference>
<reference evidence="2" key="1">
    <citation type="journal article" date="2014" name="Front. Microbiol.">
        <title>High frequency of phylogenetically diverse reductive dehalogenase-homologous genes in deep subseafloor sedimentary metagenomes.</title>
        <authorList>
            <person name="Kawai M."/>
            <person name="Futagami T."/>
            <person name="Toyoda A."/>
            <person name="Takaki Y."/>
            <person name="Nishi S."/>
            <person name="Hori S."/>
            <person name="Arai W."/>
            <person name="Tsubouchi T."/>
            <person name="Morono Y."/>
            <person name="Uchiyama I."/>
            <person name="Ito T."/>
            <person name="Fujiyama A."/>
            <person name="Inagaki F."/>
            <person name="Takami H."/>
        </authorList>
    </citation>
    <scope>NUCLEOTIDE SEQUENCE</scope>
    <source>
        <strain evidence="2">Expedition CK06-06</strain>
    </source>
</reference>
<comment type="caution">
    <text evidence="2">The sequence shown here is derived from an EMBL/GenBank/DDBJ whole genome shotgun (WGS) entry which is preliminary data.</text>
</comment>
<evidence type="ECO:0000313" key="2">
    <source>
        <dbReference type="EMBL" id="GAJ18043.1"/>
    </source>
</evidence>
<evidence type="ECO:0000259" key="1">
    <source>
        <dbReference type="Pfam" id="PF13577"/>
    </source>
</evidence>
<name>X1UKR2_9ZZZZ</name>
<proteinExistence type="predicted"/>
<dbReference type="InterPro" id="IPR037401">
    <property type="entry name" value="SnoaL-like"/>
</dbReference>
<protein>
    <recommendedName>
        <fullName evidence="1">SnoaL-like domain-containing protein</fullName>
    </recommendedName>
</protein>
<dbReference type="EMBL" id="BARW01041784">
    <property type="protein sequence ID" value="GAJ18043.1"/>
    <property type="molecule type" value="Genomic_DNA"/>
</dbReference>
<accession>X1UKR2</accession>
<feature type="non-terminal residue" evidence="2">
    <location>
        <position position="1"/>
    </location>
</feature>
<dbReference type="AlphaFoldDB" id="X1UKR2"/>
<feature type="domain" description="SnoaL-like" evidence="1">
    <location>
        <begin position="4"/>
        <end position="80"/>
    </location>
</feature>